<protein>
    <submittedName>
        <fullName evidence="5">HEPN domain containing protein</fullName>
    </submittedName>
</protein>
<dbReference type="InterPro" id="IPR037038">
    <property type="entry name" value="HepT-like_sf"/>
</dbReference>
<evidence type="ECO:0000313" key="5">
    <source>
        <dbReference type="EMBL" id="CCC82568.1"/>
    </source>
</evidence>
<evidence type="ECO:0000256" key="1">
    <source>
        <dbReference type="ARBA" id="ARBA00022649"/>
    </source>
</evidence>
<dbReference type="InterPro" id="IPR008201">
    <property type="entry name" value="HepT-like"/>
</dbReference>
<evidence type="ECO:0000313" key="6">
    <source>
        <dbReference type="Proteomes" id="UP000002654"/>
    </source>
</evidence>
<dbReference type="GO" id="GO:0016787">
    <property type="term" value="F:hydrolase activity"/>
    <property type="evidence" value="ECO:0007669"/>
    <property type="project" value="UniProtKB-KW"/>
</dbReference>
<accession>G4RLX3</accession>
<keyword evidence="1" id="KW-1277">Toxin-antitoxin system</keyword>
<dbReference type="Proteomes" id="UP000002654">
    <property type="component" value="Chromosome"/>
</dbReference>
<dbReference type="STRING" id="768679.TTX_1954"/>
<keyword evidence="3" id="KW-0378">Hydrolase</keyword>
<sequence length="72" mass="8205">MAVRRRRLRGATYRDAVEVVLDLIPPELRPIAKGISGMRNILVYGYADVRQDLLYEAMREELGSPEAVFDVL</sequence>
<dbReference type="Gene3D" id="1.20.120.580">
    <property type="entry name" value="bsu32300-like"/>
    <property type="match status" value="1"/>
</dbReference>
<reference evidence="5 6" key="1">
    <citation type="journal article" date="2011" name="PLoS ONE">
        <title>The complete genome sequence of Thermoproteus tenax: a physiologically versatile member of the Crenarchaeota.</title>
        <authorList>
            <person name="Siebers B."/>
            <person name="Zaparty M."/>
            <person name="Raddatz G."/>
            <person name="Tjaden B."/>
            <person name="Albers S.V."/>
            <person name="Bell S.D."/>
            <person name="Blombach F."/>
            <person name="Kletzin A."/>
            <person name="Kyrpides N."/>
            <person name="Lanz C."/>
            <person name="Plagens A."/>
            <person name="Rampp M."/>
            <person name="Rosinus A."/>
            <person name="von Jan M."/>
            <person name="Makarova K.S."/>
            <person name="Klenk H.P."/>
            <person name="Schuster S.C."/>
            <person name="Hensel R."/>
        </authorList>
    </citation>
    <scope>NUCLEOTIDE SEQUENCE [LARGE SCALE GENOMIC DNA]</scope>
    <source>
        <strain evidence="6">ATCC 35583 / DSM 2078 / JCM 9277 / NBRC 100435 / Kra 1</strain>
    </source>
</reference>
<gene>
    <name evidence="5" type="ordered locus">TTX_1954</name>
</gene>
<dbReference type="PaxDb" id="768679-TTX_1954"/>
<dbReference type="RefSeq" id="WP_014127821.1">
    <property type="nucleotide sequence ID" value="NC_016070.1"/>
</dbReference>
<keyword evidence="6" id="KW-1185">Reference proteome</keyword>
<dbReference type="KEGG" id="ttn:TTX_1954"/>
<dbReference type="GO" id="GO:0004540">
    <property type="term" value="F:RNA nuclease activity"/>
    <property type="evidence" value="ECO:0007669"/>
    <property type="project" value="InterPro"/>
</dbReference>
<evidence type="ECO:0000256" key="2">
    <source>
        <dbReference type="ARBA" id="ARBA00022722"/>
    </source>
</evidence>
<keyword evidence="2" id="KW-0540">Nuclease</keyword>
<dbReference type="GeneID" id="11262840"/>
<dbReference type="AlphaFoldDB" id="G4RLX3"/>
<comment type="similarity">
    <text evidence="4">Belongs to the HepT RNase toxin family.</text>
</comment>
<proteinExistence type="inferred from homology"/>
<dbReference type="OrthoDB" id="26889at2157"/>
<dbReference type="GO" id="GO:0110001">
    <property type="term" value="C:toxin-antitoxin complex"/>
    <property type="evidence" value="ECO:0007669"/>
    <property type="project" value="InterPro"/>
</dbReference>
<dbReference type="HOGENOM" id="CLU_2713064_0_0_2"/>
<dbReference type="PATRIC" id="fig|768679.9.peg.1976"/>
<organism evidence="5 6">
    <name type="scientific">Thermoproteus tenax (strain ATCC 35583 / DSM 2078 / JCM 9277 / NBRC 100435 / Kra 1)</name>
    <dbReference type="NCBI Taxonomy" id="768679"/>
    <lineage>
        <taxon>Archaea</taxon>
        <taxon>Thermoproteota</taxon>
        <taxon>Thermoprotei</taxon>
        <taxon>Thermoproteales</taxon>
        <taxon>Thermoproteaceae</taxon>
        <taxon>Thermoproteus</taxon>
    </lineage>
</organism>
<evidence type="ECO:0000256" key="4">
    <source>
        <dbReference type="ARBA" id="ARBA00024207"/>
    </source>
</evidence>
<dbReference type="eggNOG" id="arCOG02108">
    <property type="taxonomic scope" value="Archaea"/>
</dbReference>
<dbReference type="EMBL" id="FN869859">
    <property type="protein sequence ID" value="CCC82568.1"/>
    <property type="molecule type" value="Genomic_DNA"/>
</dbReference>
<name>G4RLX3_THETK</name>
<evidence type="ECO:0000256" key="3">
    <source>
        <dbReference type="ARBA" id="ARBA00022801"/>
    </source>
</evidence>
<dbReference type="Pfam" id="PF01934">
    <property type="entry name" value="HepT-like"/>
    <property type="match status" value="1"/>
</dbReference>